<protein>
    <submittedName>
        <fullName evidence="6">Beta-ketoacyl synthase</fullName>
    </submittedName>
</protein>
<dbReference type="Pfam" id="PF00109">
    <property type="entry name" value="ketoacyl-synt"/>
    <property type="match status" value="1"/>
</dbReference>
<dbReference type="SUPFAM" id="SSF52151">
    <property type="entry name" value="FabD/lysophospholipase-like"/>
    <property type="match status" value="1"/>
</dbReference>
<dbReference type="PROSITE" id="PS00606">
    <property type="entry name" value="KS3_1"/>
    <property type="match status" value="1"/>
</dbReference>
<dbReference type="InterPro" id="IPR006162">
    <property type="entry name" value="Ppantetheine_attach_site"/>
</dbReference>
<evidence type="ECO:0000313" key="6">
    <source>
        <dbReference type="EMBL" id="AHF14150.1"/>
    </source>
</evidence>
<dbReference type="SUPFAM" id="SSF53901">
    <property type="entry name" value="Thiolase-like"/>
    <property type="match status" value="1"/>
</dbReference>
<dbReference type="STRING" id="929713.NIASO_00965"/>
<dbReference type="Pfam" id="PF02801">
    <property type="entry name" value="Ketoacyl-synt_C"/>
    <property type="match status" value="1"/>
</dbReference>
<feature type="domain" description="Carrier" evidence="4">
    <location>
        <begin position="916"/>
        <end position="991"/>
    </location>
</feature>
<evidence type="ECO:0000313" key="7">
    <source>
        <dbReference type="Proteomes" id="UP000003586"/>
    </source>
</evidence>
<evidence type="ECO:0000256" key="3">
    <source>
        <dbReference type="ARBA" id="ARBA00022679"/>
    </source>
</evidence>
<dbReference type="Pfam" id="PF00698">
    <property type="entry name" value="Acyl_transf_1"/>
    <property type="match status" value="1"/>
</dbReference>
<dbReference type="PROSITE" id="PS00012">
    <property type="entry name" value="PHOSPHOPANTETHEINE"/>
    <property type="match status" value="1"/>
</dbReference>
<dbReference type="Proteomes" id="UP000003586">
    <property type="component" value="Chromosome"/>
</dbReference>
<dbReference type="InterPro" id="IPR014030">
    <property type="entry name" value="Ketoacyl_synth_N"/>
</dbReference>
<dbReference type="InterPro" id="IPR036736">
    <property type="entry name" value="ACP-like_sf"/>
</dbReference>
<dbReference type="GO" id="GO:0004312">
    <property type="term" value="F:fatty acid synthase activity"/>
    <property type="evidence" value="ECO:0007669"/>
    <property type="project" value="TreeGrafter"/>
</dbReference>
<evidence type="ECO:0000256" key="1">
    <source>
        <dbReference type="ARBA" id="ARBA00022450"/>
    </source>
</evidence>
<dbReference type="InterPro" id="IPR020841">
    <property type="entry name" value="PKS_Beta-ketoAc_synthase_dom"/>
</dbReference>
<dbReference type="InterPro" id="IPR014031">
    <property type="entry name" value="Ketoacyl_synth_C"/>
</dbReference>
<dbReference type="InterPro" id="IPR032821">
    <property type="entry name" value="PKS_assoc"/>
</dbReference>
<keyword evidence="2" id="KW-0597">Phosphoprotein</keyword>
<dbReference type="Gene3D" id="3.30.70.250">
    <property type="entry name" value="Malonyl-CoA ACP transacylase, ACP-binding"/>
    <property type="match status" value="1"/>
</dbReference>
<dbReference type="GO" id="GO:0006633">
    <property type="term" value="P:fatty acid biosynthetic process"/>
    <property type="evidence" value="ECO:0007669"/>
    <property type="project" value="InterPro"/>
</dbReference>
<dbReference type="InterPro" id="IPR009081">
    <property type="entry name" value="PP-bd_ACP"/>
</dbReference>
<organism evidence="6 7">
    <name type="scientific">Niabella soli DSM 19437</name>
    <dbReference type="NCBI Taxonomy" id="929713"/>
    <lineage>
        <taxon>Bacteria</taxon>
        <taxon>Pseudomonadati</taxon>
        <taxon>Bacteroidota</taxon>
        <taxon>Chitinophagia</taxon>
        <taxon>Chitinophagales</taxon>
        <taxon>Chitinophagaceae</taxon>
        <taxon>Niabella</taxon>
    </lineage>
</organism>
<reference evidence="6 7" key="1">
    <citation type="submission" date="2013-12" db="EMBL/GenBank/DDBJ databases">
        <authorList>
            <consortium name="DOE Joint Genome Institute"/>
            <person name="Eisen J."/>
            <person name="Huntemann M."/>
            <person name="Han J."/>
            <person name="Chen A."/>
            <person name="Kyrpides N."/>
            <person name="Mavromatis K."/>
            <person name="Markowitz V."/>
            <person name="Palaniappan K."/>
            <person name="Ivanova N."/>
            <person name="Schaumberg A."/>
            <person name="Pati A."/>
            <person name="Liolios K."/>
            <person name="Nordberg H.P."/>
            <person name="Cantor M.N."/>
            <person name="Hua S.X."/>
            <person name="Woyke T."/>
        </authorList>
    </citation>
    <scope>NUCLEOTIDE SEQUENCE [LARGE SCALE GENOMIC DNA]</scope>
    <source>
        <strain evidence="7">DSM 19437</strain>
    </source>
</reference>
<dbReference type="InterPro" id="IPR050091">
    <property type="entry name" value="PKS_NRPS_Biosynth_Enz"/>
</dbReference>
<dbReference type="SMART" id="SM00825">
    <property type="entry name" value="PKS_KS"/>
    <property type="match status" value="1"/>
</dbReference>
<dbReference type="SUPFAM" id="SSF55048">
    <property type="entry name" value="Probable ACP-binding domain of malonyl-CoA ACP transacylase"/>
    <property type="match status" value="1"/>
</dbReference>
<dbReference type="SUPFAM" id="SSF47336">
    <property type="entry name" value="ACP-like"/>
    <property type="match status" value="1"/>
</dbReference>
<dbReference type="PANTHER" id="PTHR43775">
    <property type="entry name" value="FATTY ACID SYNTHASE"/>
    <property type="match status" value="1"/>
</dbReference>
<dbReference type="KEGG" id="nso:NIASO_00965"/>
<dbReference type="Pfam" id="PF16197">
    <property type="entry name" value="KAsynt_C_assoc"/>
    <property type="match status" value="1"/>
</dbReference>
<evidence type="ECO:0000259" key="5">
    <source>
        <dbReference type="PROSITE" id="PS52004"/>
    </source>
</evidence>
<evidence type="ECO:0000256" key="2">
    <source>
        <dbReference type="ARBA" id="ARBA00022553"/>
    </source>
</evidence>
<dbReference type="CDD" id="cd00833">
    <property type="entry name" value="PKS"/>
    <property type="match status" value="1"/>
</dbReference>
<evidence type="ECO:0000259" key="4">
    <source>
        <dbReference type="PROSITE" id="PS50075"/>
    </source>
</evidence>
<dbReference type="HOGENOM" id="CLU_000022_16_6_10"/>
<keyword evidence="7" id="KW-1185">Reference proteome</keyword>
<dbReference type="PROSITE" id="PS52004">
    <property type="entry name" value="KS3_2"/>
    <property type="match status" value="1"/>
</dbReference>
<keyword evidence="3" id="KW-0808">Transferase</keyword>
<accession>W0ETL2</accession>
<dbReference type="Gene3D" id="1.10.1200.10">
    <property type="entry name" value="ACP-like"/>
    <property type="match status" value="1"/>
</dbReference>
<dbReference type="InterPro" id="IPR016035">
    <property type="entry name" value="Acyl_Trfase/lysoPLipase"/>
</dbReference>
<dbReference type="AlphaFoldDB" id="W0ETL2"/>
<dbReference type="InterPro" id="IPR001227">
    <property type="entry name" value="Ac_transferase_dom_sf"/>
</dbReference>
<dbReference type="eggNOG" id="COG3321">
    <property type="taxonomic scope" value="Bacteria"/>
</dbReference>
<dbReference type="InterPro" id="IPR018201">
    <property type="entry name" value="Ketoacyl_synth_AS"/>
</dbReference>
<dbReference type="Pfam" id="PF00550">
    <property type="entry name" value="PP-binding"/>
    <property type="match status" value="1"/>
</dbReference>
<sequence>MAIIGMECNLPGATTVEAFWDLLKNGREAITFFREDEVDPFVPDRIKNDSNYVKARGILKEVEYFDADFFGMNPRLVELMDPQHRLFLETSRNLLEKTGYLADKKDCIIGVYSGCNINTYFNNNVVWHRDKMELQGAIPVESVNDKDYIPARVAYHLNLRGPAVNVNSACATSAVAIAQAVAGLRAGQCEVAIAGAAAVTAPVNSGHLYEEGSMLNIDGHTRPFDSAGTGTVFSDGIGAILLKPLDDAERDGDIIYAVIKGVGVSNDGGNKASFSAPSIEGQAQAIALAIQDAQVVPSQISYIEAHGTATPVGDPIEIEGLKLAFGEQEKKQYCAIGSVKSNIGHANHTAGVAGVIKVALSMQHKQLPPSINFVEANPKIDFENSPFVVNDKLKDWVVDGKRIAGISSFGVGGSNAHIIVEEYNSPAEKKHSEPDQVVTPQIIAWSAKTEKSLRDYSEKLREYIDANPGAALADIAYTLQHTRQELGIRNALVAKNLDDLRDQLTDATKLSSSVNVVKEKGANIVFMFPGQGSQYINMGKELYRTEHVYRAAIDECAGILLNEMKEDIRRIIFPEQEDERATEHLKNTYYTQPAIFITSYALARLYMSWGILPNALMGHSVGEFVAAHLAGVFSLADALKIVSTRARLISGLPGGSMLSVRTSVDAIQSFLPKNISVAAINAPQLCVLSGENNVIEAFSQVLNKKDILNKLLRTSHAFHSEMMEPIVQPLEQVVEAAALNVPRIPILSTVTASWLKDEEALSPAYWADHSRATVRFSGAVKAIEEELQPIFLEVGAGITTTVLTKQHGGEISKRTFASLDTSNKAEGEPAAIKGALAKLWLKGVTINWEPIHNGYKPTLLHSVPTYSFDRKRIWIDPLSDAVSDNNRQVNNVGTALQSDPVRPVQKSVAAAPGRKEVIIKKVAELIELISGIDLASANPHSNFTELGLDSLLLTQVGSALKREFKLPISFRQLNEDYDTLDKVAVYFDSKLPPDAYAENALSSEKKITEVPQQYPTQRVVAAGNLKEDGAVALAAIMQQLNMLTQQVAKLEEGARSKETPVLSDVNANRKSDKNEGAIVMDSTKPPMAGARLGRDRQGNPAWFIEDAGNPGNYIQL</sequence>
<dbReference type="EMBL" id="CP007035">
    <property type="protein sequence ID" value="AHF14150.1"/>
    <property type="molecule type" value="Genomic_DNA"/>
</dbReference>
<gene>
    <name evidence="6" type="ORF">NIASO_00965</name>
</gene>
<dbReference type="InterPro" id="IPR016036">
    <property type="entry name" value="Malonyl_transacylase_ACP-bd"/>
</dbReference>
<dbReference type="Gene3D" id="3.40.366.10">
    <property type="entry name" value="Malonyl-Coenzyme A Acyl Carrier Protein, domain 2"/>
    <property type="match status" value="1"/>
</dbReference>
<dbReference type="InterPro" id="IPR014043">
    <property type="entry name" value="Acyl_transferase_dom"/>
</dbReference>
<proteinExistence type="predicted"/>
<name>W0ETL2_9BACT</name>
<dbReference type="Gene3D" id="3.40.47.10">
    <property type="match status" value="1"/>
</dbReference>
<keyword evidence="1" id="KW-0596">Phosphopantetheine</keyword>
<dbReference type="InterPro" id="IPR016039">
    <property type="entry name" value="Thiolase-like"/>
</dbReference>
<feature type="domain" description="Ketosynthase family 3 (KS3)" evidence="5">
    <location>
        <begin position="1"/>
        <end position="422"/>
    </location>
</feature>
<dbReference type="PANTHER" id="PTHR43775:SF51">
    <property type="entry name" value="INACTIVE PHENOLPHTHIOCEROL SYNTHESIS POLYKETIDE SYNTHASE TYPE I PKS1-RELATED"/>
    <property type="match status" value="1"/>
</dbReference>
<dbReference type="Gene3D" id="3.30.70.3290">
    <property type="match status" value="1"/>
</dbReference>
<dbReference type="SMART" id="SM00827">
    <property type="entry name" value="PKS_AT"/>
    <property type="match status" value="1"/>
</dbReference>
<dbReference type="GO" id="GO:0004315">
    <property type="term" value="F:3-oxoacyl-[acyl-carrier-protein] synthase activity"/>
    <property type="evidence" value="ECO:0007669"/>
    <property type="project" value="InterPro"/>
</dbReference>
<dbReference type="PROSITE" id="PS50075">
    <property type="entry name" value="CARRIER"/>
    <property type="match status" value="1"/>
</dbReference>